<evidence type="ECO:0000256" key="3">
    <source>
        <dbReference type="ARBA" id="ARBA00023004"/>
    </source>
</evidence>
<reference evidence="5" key="1">
    <citation type="submission" date="2024-07" db="EMBL/GenBank/DDBJ databases">
        <authorList>
            <person name="Kim Y.J."/>
            <person name="Jeong J.Y."/>
        </authorList>
    </citation>
    <scope>NUCLEOTIDE SEQUENCE</scope>
    <source>
        <strain evidence="5">GIHE-MW2</strain>
    </source>
</reference>
<evidence type="ECO:0000313" key="5">
    <source>
        <dbReference type="EMBL" id="XCM38290.1"/>
    </source>
</evidence>
<feature type="domain" description="JmjC" evidence="4">
    <location>
        <begin position="84"/>
        <end position="233"/>
    </location>
</feature>
<protein>
    <submittedName>
        <fullName evidence="5">Cupin domain-containing protein</fullName>
    </submittedName>
</protein>
<dbReference type="EMBL" id="CP159837">
    <property type="protein sequence ID" value="XCM38290.1"/>
    <property type="molecule type" value="Genomic_DNA"/>
</dbReference>
<dbReference type="InterPro" id="IPR003347">
    <property type="entry name" value="JmjC_dom"/>
</dbReference>
<dbReference type="Pfam" id="PF08007">
    <property type="entry name" value="JmjC_2"/>
    <property type="match status" value="1"/>
</dbReference>
<dbReference type="SMART" id="SM00558">
    <property type="entry name" value="JmjC"/>
    <property type="match status" value="1"/>
</dbReference>
<comment type="cofactor">
    <cofactor evidence="1">
        <name>Fe(2+)</name>
        <dbReference type="ChEBI" id="CHEBI:29033"/>
    </cofactor>
</comment>
<dbReference type="GO" id="GO:0046872">
    <property type="term" value="F:metal ion binding"/>
    <property type="evidence" value="ECO:0007669"/>
    <property type="project" value="UniProtKB-KW"/>
</dbReference>
<evidence type="ECO:0000259" key="4">
    <source>
        <dbReference type="PROSITE" id="PS51184"/>
    </source>
</evidence>
<keyword evidence="2" id="KW-0479">Metal-binding</keyword>
<dbReference type="PROSITE" id="PS51184">
    <property type="entry name" value="JMJC"/>
    <property type="match status" value="1"/>
</dbReference>
<proteinExistence type="predicted"/>
<name>A0AAU8JGD2_9CYAN</name>
<dbReference type="PANTHER" id="PTHR13096">
    <property type="entry name" value="MINA53 MYC INDUCED NUCLEAR ANTIGEN"/>
    <property type="match status" value="1"/>
</dbReference>
<dbReference type="SUPFAM" id="SSF51197">
    <property type="entry name" value="Clavaminate synthase-like"/>
    <property type="match status" value="1"/>
</dbReference>
<sequence>MKVLSSLLYPYSIDTFFQENWTKRAVLISGNNRDKFQQLFTWQHLNHLLNYHQIPYPDLRFARDGESLPAAKTDRWLELLQQGSTLIINSVHSRIPELEKLVADVRQETGYRSQINLYCSPSSEKGFNCHYDTHEVLILQIDGEKEWFVFPETIASPISTMRSAEQIPPDVPPYLQCILKPGDVLYIPRGHWHYAIACGNYAEEEYAPSLHLTLGIDCQTGLDWMTWLGQELPENTAWRENLPVISQGDKTAAKAHLEQLRDRLISWLQTPEAIDGYLDYLAYCDRPQLPFSFPHQLGSQIFAQGLETRFICSQLHPVQISPKILPTGENQTQIIIAAKQATIKGLPTDLVKKLFRPEGFTLLDLADWSPSLDLETEVIPLLTRLVTQGILLVDDSASISE</sequence>
<evidence type="ECO:0000256" key="2">
    <source>
        <dbReference type="ARBA" id="ARBA00022723"/>
    </source>
</evidence>
<dbReference type="Gene3D" id="2.60.120.650">
    <property type="entry name" value="Cupin"/>
    <property type="match status" value="1"/>
</dbReference>
<dbReference type="RefSeq" id="WP_354635780.1">
    <property type="nucleotide sequence ID" value="NZ_CP159837.1"/>
</dbReference>
<dbReference type="PANTHER" id="PTHR13096:SF8">
    <property type="entry name" value="RIBOSOMAL OXYGENASE 1"/>
    <property type="match status" value="1"/>
</dbReference>
<accession>A0AAU8JGD2</accession>
<evidence type="ECO:0000256" key="1">
    <source>
        <dbReference type="ARBA" id="ARBA00001954"/>
    </source>
</evidence>
<organism evidence="5">
    <name type="scientific">Planktothricoides raciborskii GIHE-MW2</name>
    <dbReference type="NCBI Taxonomy" id="2792601"/>
    <lineage>
        <taxon>Bacteria</taxon>
        <taxon>Bacillati</taxon>
        <taxon>Cyanobacteriota</taxon>
        <taxon>Cyanophyceae</taxon>
        <taxon>Oscillatoriophycideae</taxon>
        <taxon>Oscillatoriales</taxon>
        <taxon>Oscillatoriaceae</taxon>
        <taxon>Planktothricoides</taxon>
    </lineage>
</organism>
<dbReference type="AlphaFoldDB" id="A0AAU8JGD2"/>
<gene>
    <name evidence="5" type="ORF">ABWT76_001127</name>
</gene>
<keyword evidence="3" id="KW-0408">Iron</keyword>
<dbReference type="InterPro" id="IPR039994">
    <property type="entry name" value="NO66-like"/>
</dbReference>